<evidence type="ECO:0000313" key="2">
    <source>
        <dbReference type="Proteomes" id="UP000024635"/>
    </source>
</evidence>
<dbReference type="Proteomes" id="UP000024635">
    <property type="component" value="Unassembled WGS sequence"/>
</dbReference>
<accession>A0A016UUE9</accession>
<reference evidence="2" key="1">
    <citation type="journal article" date="2015" name="Nat. Genet.">
        <title>The genome and transcriptome of the zoonotic hookworm Ancylostoma ceylanicum identify infection-specific gene families.</title>
        <authorList>
            <person name="Schwarz E.M."/>
            <person name="Hu Y."/>
            <person name="Antoshechkin I."/>
            <person name="Miller M.M."/>
            <person name="Sternberg P.W."/>
            <person name="Aroian R.V."/>
        </authorList>
    </citation>
    <scope>NUCLEOTIDE SEQUENCE</scope>
    <source>
        <strain evidence="2">HY135</strain>
    </source>
</reference>
<proteinExistence type="predicted"/>
<dbReference type="AlphaFoldDB" id="A0A016UUE9"/>
<dbReference type="EMBL" id="JARK01001364">
    <property type="protein sequence ID" value="EYC18073.1"/>
    <property type="molecule type" value="Genomic_DNA"/>
</dbReference>
<protein>
    <submittedName>
        <fullName evidence="1">Uncharacterized protein</fullName>
    </submittedName>
</protein>
<dbReference type="OrthoDB" id="411211at2759"/>
<organism evidence="1 2">
    <name type="scientific">Ancylostoma ceylanicum</name>
    <dbReference type="NCBI Taxonomy" id="53326"/>
    <lineage>
        <taxon>Eukaryota</taxon>
        <taxon>Metazoa</taxon>
        <taxon>Ecdysozoa</taxon>
        <taxon>Nematoda</taxon>
        <taxon>Chromadorea</taxon>
        <taxon>Rhabditida</taxon>
        <taxon>Rhabditina</taxon>
        <taxon>Rhabditomorpha</taxon>
        <taxon>Strongyloidea</taxon>
        <taxon>Ancylostomatidae</taxon>
        <taxon>Ancylostomatinae</taxon>
        <taxon>Ancylostoma</taxon>
    </lineage>
</organism>
<evidence type="ECO:0000313" key="1">
    <source>
        <dbReference type="EMBL" id="EYC18073.1"/>
    </source>
</evidence>
<comment type="caution">
    <text evidence="1">The sequence shown here is derived from an EMBL/GenBank/DDBJ whole genome shotgun (WGS) entry which is preliminary data.</text>
</comment>
<keyword evidence="2" id="KW-1185">Reference proteome</keyword>
<gene>
    <name evidence="1" type="primary">Acey_s0028.g1664</name>
    <name evidence="1" type="ORF">Y032_0028g1664</name>
</gene>
<name>A0A016UUE9_9BILA</name>
<sequence length="106" mass="11819">MSTPFEQIILKISNNILISTEPRSNRIFCPLPEKGDGHTTTRCNRLPDTVAKSCQAKRLGLWKKCLKPSHAGEEDGGVRCAACGRSHNVILCSNRQCGPLFKRHHH</sequence>